<comment type="caution">
    <text evidence="2">The sequence shown here is derived from an EMBL/GenBank/DDBJ whole genome shotgun (WGS) entry which is preliminary data.</text>
</comment>
<keyword evidence="3" id="KW-1185">Reference proteome</keyword>
<dbReference type="EMBL" id="MCFG01000057">
    <property type="protein sequence ID" value="ORX84197.1"/>
    <property type="molecule type" value="Genomic_DNA"/>
</dbReference>
<reference evidence="2 3" key="1">
    <citation type="submission" date="2016-08" db="EMBL/GenBank/DDBJ databases">
        <title>A Parts List for Fungal Cellulosomes Revealed by Comparative Genomics.</title>
        <authorList>
            <consortium name="DOE Joint Genome Institute"/>
            <person name="Haitjema C.H."/>
            <person name="Gilmore S.P."/>
            <person name="Henske J.K."/>
            <person name="Solomon K.V."/>
            <person name="De Groot R."/>
            <person name="Kuo A."/>
            <person name="Mondo S.J."/>
            <person name="Salamov A.A."/>
            <person name="Labutti K."/>
            <person name="Zhao Z."/>
            <person name="Chiniquy J."/>
            <person name="Barry K."/>
            <person name="Brewer H.M."/>
            <person name="Purvine S.O."/>
            <person name="Wright A.T."/>
            <person name="Boxma B."/>
            <person name="Van Alen T."/>
            <person name="Hackstein J.H."/>
            <person name="Baker S.E."/>
            <person name="Grigoriev I.V."/>
            <person name="O'Malley M.A."/>
        </authorList>
    </citation>
    <scope>NUCLEOTIDE SEQUENCE [LARGE SCALE GENOMIC DNA]</scope>
    <source>
        <strain evidence="2 3">S4</strain>
    </source>
</reference>
<dbReference type="GO" id="GO:0005829">
    <property type="term" value="C:cytosol"/>
    <property type="evidence" value="ECO:0007669"/>
    <property type="project" value="TreeGrafter"/>
</dbReference>
<organism evidence="2 3">
    <name type="scientific">Anaeromyces robustus</name>
    <dbReference type="NCBI Taxonomy" id="1754192"/>
    <lineage>
        <taxon>Eukaryota</taxon>
        <taxon>Fungi</taxon>
        <taxon>Fungi incertae sedis</taxon>
        <taxon>Chytridiomycota</taxon>
        <taxon>Chytridiomycota incertae sedis</taxon>
        <taxon>Neocallimastigomycetes</taxon>
        <taxon>Neocallimastigales</taxon>
        <taxon>Neocallimastigaceae</taxon>
        <taxon>Anaeromyces</taxon>
    </lineage>
</organism>
<dbReference type="Pfam" id="PF10521">
    <property type="entry name" value="Tti2"/>
    <property type="match status" value="1"/>
</dbReference>
<dbReference type="Proteomes" id="UP000193944">
    <property type="component" value="Unassembled WGS sequence"/>
</dbReference>
<dbReference type="AlphaFoldDB" id="A0A1Y1XER1"/>
<sequence length="368" mass="42767">MYIGDENNKWSTEEIKSIAKDILSTINKNLQKIKNLDCTEINEKAIIDEYYELILINKIKPLFNQPYRGSKAKTDFKNNIYDIQLWKTDHPASVYAFYWLTFNVNINYVNNCFLNLVPIILTLIDDYQITYKLIGVKLMKYCIINNTDPIQIRSTGLANVFLEALRLCLSFHSNPELMDESLPCIINLIKLMVNYNEPQNSPEFFLLIEKVITEDIVKGLSLSIGKTSVVIFLKYIPLIVDAIGIVSIKYLQLFIGPCCEILSFNYGNYENQLYASKALLSLTEACIPRINKYVGMIMESTVECWRQIKKKESIRKDLNNEEIKMKMELENYLKKIYKTLMQTKIESVKNNIALLELIDPSIYQDLFE</sequence>
<dbReference type="GO" id="GO:0005634">
    <property type="term" value="C:nucleus"/>
    <property type="evidence" value="ECO:0007669"/>
    <property type="project" value="TreeGrafter"/>
</dbReference>
<dbReference type="InterPro" id="IPR016024">
    <property type="entry name" value="ARM-type_fold"/>
</dbReference>
<dbReference type="GO" id="GO:0110078">
    <property type="term" value="C:TTT Hsp90 cochaperone complex"/>
    <property type="evidence" value="ECO:0007669"/>
    <property type="project" value="InterPro"/>
</dbReference>
<comment type="similarity">
    <text evidence="1">Belongs to the TTI2 family.</text>
</comment>
<name>A0A1Y1XER1_9FUNG</name>
<proteinExistence type="inferred from homology"/>
<dbReference type="STRING" id="1754192.A0A1Y1XER1"/>
<protein>
    <recommendedName>
        <fullName evidence="4">ARM repeat-containing protein</fullName>
    </recommendedName>
</protein>
<dbReference type="SUPFAM" id="SSF48371">
    <property type="entry name" value="ARM repeat"/>
    <property type="match status" value="1"/>
</dbReference>
<evidence type="ECO:0000313" key="3">
    <source>
        <dbReference type="Proteomes" id="UP000193944"/>
    </source>
</evidence>
<dbReference type="PANTHER" id="PTHR32226">
    <property type="entry name" value="TELO2-INTERACTING PROTEIN 2"/>
    <property type="match status" value="1"/>
</dbReference>
<accession>A0A1Y1XER1</accession>
<evidence type="ECO:0000313" key="2">
    <source>
        <dbReference type="EMBL" id="ORX84197.1"/>
    </source>
</evidence>
<evidence type="ECO:0008006" key="4">
    <source>
        <dbReference type="Google" id="ProtNLM"/>
    </source>
</evidence>
<reference evidence="2 3" key="2">
    <citation type="submission" date="2016-08" db="EMBL/GenBank/DDBJ databases">
        <title>Pervasive Adenine N6-methylation of Active Genes in Fungi.</title>
        <authorList>
            <consortium name="DOE Joint Genome Institute"/>
            <person name="Mondo S.J."/>
            <person name="Dannebaum R.O."/>
            <person name="Kuo R.C."/>
            <person name="Labutti K."/>
            <person name="Haridas S."/>
            <person name="Kuo A."/>
            <person name="Salamov A."/>
            <person name="Ahrendt S.R."/>
            <person name="Lipzen A."/>
            <person name="Sullivan W."/>
            <person name="Andreopoulos W.B."/>
            <person name="Clum A."/>
            <person name="Lindquist E."/>
            <person name="Daum C."/>
            <person name="Ramamoorthy G.K."/>
            <person name="Gryganskyi A."/>
            <person name="Culley D."/>
            <person name="Magnuson J.K."/>
            <person name="James T.Y."/>
            <person name="O'Malley M.A."/>
            <person name="Stajich J.E."/>
            <person name="Spatafora J.W."/>
            <person name="Visel A."/>
            <person name="Grigoriev I.V."/>
        </authorList>
    </citation>
    <scope>NUCLEOTIDE SEQUENCE [LARGE SCALE GENOMIC DNA]</scope>
    <source>
        <strain evidence="2 3">S4</strain>
    </source>
</reference>
<dbReference type="PANTHER" id="PTHR32226:SF2">
    <property type="entry name" value="TELO2-INTERACTING PROTEIN 2"/>
    <property type="match status" value="1"/>
</dbReference>
<evidence type="ECO:0000256" key="1">
    <source>
        <dbReference type="ARBA" id="ARBA00034736"/>
    </source>
</evidence>
<dbReference type="InterPro" id="IPR018870">
    <property type="entry name" value="Tti2"/>
</dbReference>
<dbReference type="OrthoDB" id="6417021at2759"/>
<gene>
    <name evidence="2" type="ORF">BCR32DRAFT_134144</name>
</gene>